<evidence type="ECO:0000313" key="3">
    <source>
        <dbReference type="Proteomes" id="UP001229421"/>
    </source>
</evidence>
<dbReference type="AlphaFoldDB" id="A0AAD8NMR3"/>
<evidence type="ECO:0000313" key="2">
    <source>
        <dbReference type="EMBL" id="KAK1414377.1"/>
    </source>
</evidence>
<proteinExistence type="predicted"/>
<protein>
    <submittedName>
        <fullName evidence="2">Uncharacterized protein</fullName>
    </submittedName>
</protein>
<feature type="compositionally biased region" description="Gly residues" evidence="1">
    <location>
        <begin position="68"/>
        <end position="77"/>
    </location>
</feature>
<comment type="caution">
    <text evidence="2">The sequence shown here is derived from an EMBL/GenBank/DDBJ whole genome shotgun (WGS) entry which is preliminary data.</text>
</comment>
<sequence>MSSNYGSGGFGGGGSKDDDRNKNDVKAYHGFGEFRKKDVGRLKEKKGIADKPLSVTSDGSYVGDGNRSDGGGPYGGYGDDDGGLNCGSGYDDVEESKVEDEANVEDTSYPGKEDGQDSLSFMAWVKSALMTFSEDMLIWQSQSESLCSYAFI</sequence>
<feature type="region of interest" description="Disordered" evidence="1">
    <location>
        <begin position="1"/>
        <end position="27"/>
    </location>
</feature>
<feature type="compositionally biased region" description="Basic and acidic residues" evidence="1">
    <location>
        <begin position="15"/>
        <end position="27"/>
    </location>
</feature>
<keyword evidence="3" id="KW-1185">Reference proteome</keyword>
<name>A0AAD8NMR3_TARER</name>
<accession>A0AAD8NMR3</accession>
<reference evidence="2" key="1">
    <citation type="journal article" date="2023" name="bioRxiv">
        <title>Improved chromosome-level genome assembly for marigold (Tagetes erecta).</title>
        <authorList>
            <person name="Jiang F."/>
            <person name="Yuan L."/>
            <person name="Wang S."/>
            <person name="Wang H."/>
            <person name="Xu D."/>
            <person name="Wang A."/>
            <person name="Fan W."/>
        </authorList>
    </citation>
    <scope>NUCLEOTIDE SEQUENCE</scope>
    <source>
        <strain evidence="2">WSJ</strain>
        <tissue evidence="2">Leaf</tissue>
    </source>
</reference>
<organism evidence="2 3">
    <name type="scientific">Tagetes erecta</name>
    <name type="common">African marigold</name>
    <dbReference type="NCBI Taxonomy" id="13708"/>
    <lineage>
        <taxon>Eukaryota</taxon>
        <taxon>Viridiplantae</taxon>
        <taxon>Streptophyta</taxon>
        <taxon>Embryophyta</taxon>
        <taxon>Tracheophyta</taxon>
        <taxon>Spermatophyta</taxon>
        <taxon>Magnoliopsida</taxon>
        <taxon>eudicotyledons</taxon>
        <taxon>Gunneridae</taxon>
        <taxon>Pentapetalae</taxon>
        <taxon>asterids</taxon>
        <taxon>campanulids</taxon>
        <taxon>Asterales</taxon>
        <taxon>Asteraceae</taxon>
        <taxon>Asteroideae</taxon>
        <taxon>Heliantheae alliance</taxon>
        <taxon>Tageteae</taxon>
        <taxon>Tagetes</taxon>
    </lineage>
</organism>
<dbReference type="Proteomes" id="UP001229421">
    <property type="component" value="Unassembled WGS sequence"/>
</dbReference>
<gene>
    <name evidence="2" type="ORF">QVD17_30121</name>
</gene>
<evidence type="ECO:0000256" key="1">
    <source>
        <dbReference type="SAM" id="MobiDB-lite"/>
    </source>
</evidence>
<feature type="compositionally biased region" description="Gly residues" evidence="1">
    <location>
        <begin position="1"/>
        <end position="14"/>
    </location>
</feature>
<dbReference type="EMBL" id="JAUHHV010000008">
    <property type="protein sequence ID" value="KAK1414377.1"/>
    <property type="molecule type" value="Genomic_DNA"/>
</dbReference>
<feature type="region of interest" description="Disordered" evidence="1">
    <location>
        <begin position="45"/>
        <end position="114"/>
    </location>
</feature>